<feature type="transmembrane region" description="Helical" evidence="1">
    <location>
        <begin position="20"/>
        <end position="40"/>
    </location>
</feature>
<accession>A0A0K1PXE0</accession>
<dbReference type="AlphaFoldDB" id="A0A0K1PXE0"/>
<gene>
    <name evidence="2" type="ORF">AKJ09_04458</name>
</gene>
<evidence type="ECO:0000313" key="2">
    <source>
        <dbReference type="EMBL" id="AKU97794.1"/>
    </source>
</evidence>
<protein>
    <submittedName>
        <fullName evidence="2">Uncharacterized protein</fullName>
    </submittedName>
</protein>
<dbReference type="EMBL" id="CP012333">
    <property type="protein sequence ID" value="AKU97794.1"/>
    <property type="molecule type" value="Genomic_DNA"/>
</dbReference>
<keyword evidence="1" id="KW-0472">Membrane</keyword>
<dbReference type="KEGG" id="llu:AKJ09_04458"/>
<evidence type="ECO:0000313" key="3">
    <source>
        <dbReference type="Proteomes" id="UP000064967"/>
    </source>
</evidence>
<reference evidence="2 3" key="1">
    <citation type="submission" date="2015-08" db="EMBL/GenBank/DDBJ databases">
        <authorList>
            <person name="Babu N.S."/>
            <person name="Beckwith C.J."/>
            <person name="Beseler K.G."/>
            <person name="Brison A."/>
            <person name="Carone J.V."/>
            <person name="Caskin T.P."/>
            <person name="Diamond M."/>
            <person name="Durham M.E."/>
            <person name="Foxe J.M."/>
            <person name="Go M."/>
            <person name="Henderson B.A."/>
            <person name="Jones I.B."/>
            <person name="McGettigan J.A."/>
            <person name="Micheletti S.J."/>
            <person name="Nasrallah M.E."/>
            <person name="Ortiz D."/>
            <person name="Piller C.R."/>
            <person name="Privatt S.R."/>
            <person name="Schneider S.L."/>
            <person name="Sharp S."/>
            <person name="Smith T.C."/>
            <person name="Stanton J.D."/>
            <person name="Ullery H.E."/>
            <person name="Wilson R.J."/>
            <person name="Serrano M.G."/>
            <person name="Buck G."/>
            <person name="Lee V."/>
            <person name="Wang Y."/>
            <person name="Carvalho R."/>
            <person name="Voegtly L."/>
            <person name="Shi R."/>
            <person name="Duckworth R."/>
            <person name="Johnson A."/>
            <person name="Loviza R."/>
            <person name="Walstead R."/>
            <person name="Shah Z."/>
            <person name="Kiflezghi M."/>
            <person name="Wade K."/>
            <person name="Ball S.L."/>
            <person name="Bradley K.W."/>
            <person name="Asai D.J."/>
            <person name="Bowman C.A."/>
            <person name="Russell D.A."/>
            <person name="Pope W.H."/>
            <person name="Jacobs-Sera D."/>
            <person name="Hendrix R.W."/>
            <person name="Hatfull G.F."/>
        </authorList>
    </citation>
    <scope>NUCLEOTIDE SEQUENCE [LARGE SCALE GENOMIC DNA]</scope>
    <source>
        <strain evidence="2 3">DSM 27648</strain>
    </source>
</reference>
<dbReference type="STRING" id="1391654.AKJ09_04458"/>
<keyword evidence="3" id="KW-1185">Reference proteome</keyword>
<proteinExistence type="predicted"/>
<keyword evidence="1" id="KW-0812">Transmembrane</keyword>
<organism evidence="2 3">
    <name type="scientific">Labilithrix luteola</name>
    <dbReference type="NCBI Taxonomy" id="1391654"/>
    <lineage>
        <taxon>Bacteria</taxon>
        <taxon>Pseudomonadati</taxon>
        <taxon>Myxococcota</taxon>
        <taxon>Polyangia</taxon>
        <taxon>Polyangiales</taxon>
        <taxon>Labilitrichaceae</taxon>
        <taxon>Labilithrix</taxon>
    </lineage>
</organism>
<evidence type="ECO:0000256" key="1">
    <source>
        <dbReference type="SAM" id="Phobius"/>
    </source>
</evidence>
<dbReference type="Proteomes" id="UP000064967">
    <property type="component" value="Chromosome"/>
</dbReference>
<keyword evidence="1" id="KW-1133">Transmembrane helix</keyword>
<name>A0A0K1PXE0_9BACT</name>
<sequence length="43" mass="4741">MRGASNQSRHRMGIRPMNDLIFIAVTAAFFVATAFAIVAMEKV</sequence>